<sequence>MSAKDISKTLVLKDGVTATLARIAGGTVRYKKQLKELKDQGMDTWKSIKSGVKSAAITVATTTAIASAGLIGLGVHANASAETAEKSFGILLNSARDAQTMVSDLRKLSRESPFEFDGLQDSAKMLLGMGYAGQEVMPLMYTLGDAVAATGRGIDELKGIALALGQIKSKGKISAEEMNQLAERGIPAWSLLAKEMGKSTAEVMKLSENGKLFADQALPLIMKGLKDRFGGSMKEMSNTFTYTLANIKETAVQMLGELTKPLFLAIKTDLHSIQQMMESSSGKKWAEDLSNGMVKIYQGAKAVGQSLYTISMFFVNNWSWIEPAVWGVVGAFAALKTTIAILTVKQLALNLAMTANPIGMIIVGIGALIAAGVALWRNWDVVSLKLREGWNVMVDAAEWGVNKYVDFANSILRAYKFLFDSIVWIGKSAWNHLIEATESGVKRMIKPLNAVLSAMGKETVDVSFGGAKFAEVAAPKWDTSFAPIPKVSLQGLKANVHRSGVRDDLEQARKEQRDMRKAQAERNRQLENALNANTAALTNNTSATDKNTKARLRDNQSPMDLADSLLGRIERHIWST</sequence>
<organism evidence="4 5">
    <name type="scientific">Brevibacillus composti</name>
    <dbReference type="NCBI Taxonomy" id="2796470"/>
    <lineage>
        <taxon>Bacteria</taxon>
        <taxon>Bacillati</taxon>
        <taxon>Bacillota</taxon>
        <taxon>Bacilli</taxon>
        <taxon>Bacillales</taxon>
        <taxon>Paenibacillaceae</taxon>
        <taxon>Brevibacillus</taxon>
    </lineage>
</organism>
<dbReference type="AlphaFoldDB" id="A0A7T5EM91"/>
<evidence type="ECO:0000256" key="1">
    <source>
        <dbReference type="SAM" id="MobiDB-lite"/>
    </source>
</evidence>
<dbReference type="EMBL" id="CP066308">
    <property type="protein sequence ID" value="QQE75221.1"/>
    <property type="molecule type" value="Genomic_DNA"/>
</dbReference>
<protein>
    <submittedName>
        <fullName evidence="4">Tape measure protein</fullName>
    </submittedName>
</protein>
<proteinExistence type="predicted"/>
<evidence type="ECO:0000256" key="2">
    <source>
        <dbReference type="SAM" id="Phobius"/>
    </source>
</evidence>
<feature type="region of interest" description="Disordered" evidence="1">
    <location>
        <begin position="531"/>
        <end position="556"/>
    </location>
</feature>
<accession>A0A7T5EM91</accession>
<evidence type="ECO:0000313" key="5">
    <source>
        <dbReference type="Proteomes" id="UP000595847"/>
    </source>
</evidence>
<dbReference type="PANTHER" id="PTHR38812:SF2">
    <property type="entry name" value="MU-LIKE PROPHAGE FLUMU PROTEIN GP42"/>
    <property type="match status" value="1"/>
</dbReference>
<dbReference type="InterPro" id="IPR053058">
    <property type="entry name" value="Mulikevirus_tape_measure"/>
</dbReference>
<reference evidence="4 5" key="1">
    <citation type="submission" date="2020-12" db="EMBL/GenBank/DDBJ databases">
        <title>strain FJAT-54423T represents a novel species of the genus Brevibacillus.</title>
        <authorList>
            <person name="Tang R."/>
        </authorList>
    </citation>
    <scope>NUCLEOTIDE SEQUENCE [LARGE SCALE GENOMIC DNA]</scope>
    <source>
        <strain evidence="4 5">FJAT-54423</strain>
    </source>
</reference>
<feature type="transmembrane region" description="Helical" evidence="2">
    <location>
        <begin position="324"/>
        <end position="344"/>
    </location>
</feature>
<keyword evidence="2" id="KW-0472">Membrane</keyword>
<gene>
    <name evidence="4" type="ORF">JD108_04630</name>
</gene>
<evidence type="ECO:0000259" key="3">
    <source>
        <dbReference type="Pfam" id="PF20155"/>
    </source>
</evidence>
<feature type="domain" description="Tape measure protein N-terminal" evidence="3">
    <location>
        <begin position="78"/>
        <end position="259"/>
    </location>
</feature>
<evidence type="ECO:0000313" key="4">
    <source>
        <dbReference type="EMBL" id="QQE75221.1"/>
    </source>
</evidence>
<dbReference type="KEGG" id="bcop:JD108_04630"/>
<dbReference type="RefSeq" id="WP_198828751.1">
    <property type="nucleotide sequence ID" value="NZ_CP066308.1"/>
</dbReference>
<dbReference type="NCBIfam" id="TIGR02675">
    <property type="entry name" value="tape_meas_nterm"/>
    <property type="match status" value="1"/>
</dbReference>
<keyword evidence="2" id="KW-0812">Transmembrane</keyword>
<feature type="transmembrane region" description="Helical" evidence="2">
    <location>
        <begin position="356"/>
        <end position="376"/>
    </location>
</feature>
<name>A0A7T5EM91_9BACL</name>
<dbReference type="Pfam" id="PF20155">
    <property type="entry name" value="TMP_3"/>
    <property type="match status" value="1"/>
</dbReference>
<dbReference type="InterPro" id="IPR013491">
    <property type="entry name" value="Tape_meas_N"/>
</dbReference>
<feature type="compositionally biased region" description="Low complexity" evidence="1">
    <location>
        <begin position="531"/>
        <end position="544"/>
    </location>
</feature>
<dbReference type="PANTHER" id="PTHR38812">
    <property type="entry name" value="MU-LIKE PROPHAGE FLUMU PROTEIN GP42"/>
    <property type="match status" value="1"/>
</dbReference>
<feature type="region of interest" description="Disordered" evidence="1">
    <location>
        <begin position="500"/>
        <end position="519"/>
    </location>
</feature>
<keyword evidence="2" id="KW-1133">Transmembrane helix</keyword>
<dbReference type="Proteomes" id="UP000595847">
    <property type="component" value="Chromosome"/>
</dbReference>